<dbReference type="InterPro" id="IPR015943">
    <property type="entry name" value="WD40/YVTN_repeat-like_dom_sf"/>
</dbReference>
<name>A0AAD5HHA4_UMBRA</name>
<dbReference type="SUPFAM" id="SSF81383">
    <property type="entry name" value="F-box domain"/>
    <property type="match status" value="1"/>
</dbReference>
<evidence type="ECO:0000256" key="2">
    <source>
        <dbReference type="ARBA" id="ARBA00022737"/>
    </source>
</evidence>
<dbReference type="SMART" id="SM00256">
    <property type="entry name" value="FBOX"/>
    <property type="match status" value="1"/>
</dbReference>
<comment type="caution">
    <text evidence="5">The sequence shown here is derived from an EMBL/GenBank/DDBJ whole genome shotgun (WGS) entry which is preliminary data.</text>
</comment>
<dbReference type="InterPro" id="IPR036047">
    <property type="entry name" value="F-box-like_dom_sf"/>
</dbReference>
<accession>A0AAD5HHA4</accession>
<dbReference type="Gene3D" id="2.130.10.10">
    <property type="entry name" value="YVTN repeat-like/Quinoprotein amine dehydrogenase"/>
    <property type="match status" value="1"/>
</dbReference>
<feature type="domain" description="F-box" evidence="4">
    <location>
        <begin position="44"/>
        <end position="90"/>
    </location>
</feature>
<evidence type="ECO:0000259" key="4">
    <source>
        <dbReference type="PROSITE" id="PS50181"/>
    </source>
</evidence>
<reference evidence="5" key="2">
    <citation type="journal article" date="2022" name="Proc. Natl. Acad. Sci. U.S.A.">
        <title>Diploid-dominant life cycles characterize the early evolution of Fungi.</title>
        <authorList>
            <person name="Amses K.R."/>
            <person name="Simmons D.R."/>
            <person name="Longcore J.E."/>
            <person name="Mondo S.J."/>
            <person name="Seto K."/>
            <person name="Jeronimo G.H."/>
            <person name="Bonds A.E."/>
            <person name="Quandt C.A."/>
            <person name="Davis W.J."/>
            <person name="Chang Y."/>
            <person name="Federici B.A."/>
            <person name="Kuo A."/>
            <person name="LaButti K."/>
            <person name="Pangilinan J."/>
            <person name="Andreopoulos W."/>
            <person name="Tritt A."/>
            <person name="Riley R."/>
            <person name="Hundley H."/>
            <person name="Johnson J."/>
            <person name="Lipzen A."/>
            <person name="Barry K."/>
            <person name="Lang B.F."/>
            <person name="Cuomo C.A."/>
            <person name="Buchler N.E."/>
            <person name="Grigoriev I.V."/>
            <person name="Spatafora J.W."/>
            <person name="Stajich J.E."/>
            <person name="James T.Y."/>
        </authorList>
    </citation>
    <scope>NUCLEOTIDE SEQUENCE</scope>
    <source>
        <strain evidence="5">AG</strain>
    </source>
</reference>
<feature type="compositionally biased region" description="Basic and acidic residues" evidence="3">
    <location>
        <begin position="402"/>
        <end position="418"/>
    </location>
</feature>
<proteinExistence type="predicted"/>
<dbReference type="InterPro" id="IPR042627">
    <property type="entry name" value="FBXW2"/>
</dbReference>
<feature type="region of interest" description="Disordered" evidence="3">
    <location>
        <begin position="402"/>
        <end position="432"/>
    </location>
</feature>
<reference evidence="5" key="1">
    <citation type="submission" date="2021-06" db="EMBL/GenBank/DDBJ databases">
        <authorList>
            <consortium name="DOE Joint Genome Institute"/>
            <person name="Mondo S.J."/>
            <person name="Amses K.R."/>
            <person name="Simmons D.R."/>
            <person name="Longcore J.E."/>
            <person name="Seto K."/>
            <person name="Alves G.H."/>
            <person name="Bonds A.E."/>
            <person name="Quandt C.A."/>
            <person name="Davis W.J."/>
            <person name="Chang Y."/>
            <person name="Letcher P.M."/>
            <person name="Powell M.J."/>
            <person name="Kuo A."/>
            <person name="Labutti K."/>
            <person name="Pangilinan J."/>
            <person name="Andreopoulos W."/>
            <person name="Tritt A."/>
            <person name="Riley R."/>
            <person name="Hundley H."/>
            <person name="Johnson J."/>
            <person name="Lipzen A."/>
            <person name="Barry K."/>
            <person name="Berbee M.L."/>
            <person name="Buchler N.E."/>
            <person name="Grigoriev I.V."/>
            <person name="Spatafora J.W."/>
            <person name="Stajich J.E."/>
            <person name="James T.Y."/>
        </authorList>
    </citation>
    <scope>NUCLEOTIDE SEQUENCE</scope>
    <source>
        <strain evidence="5">AG</strain>
    </source>
</reference>
<dbReference type="PROSITE" id="PS50181">
    <property type="entry name" value="FBOX"/>
    <property type="match status" value="1"/>
</dbReference>
<evidence type="ECO:0000256" key="1">
    <source>
        <dbReference type="ARBA" id="ARBA00022574"/>
    </source>
</evidence>
<dbReference type="Gene3D" id="1.20.1280.50">
    <property type="match status" value="1"/>
</dbReference>
<dbReference type="PANTHER" id="PTHR44436">
    <property type="entry name" value="F-BOX/WD REPEAT-CONTAINING PROTEIN 2"/>
    <property type="match status" value="1"/>
</dbReference>
<dbReference type="PANTHER" id="PTHR44436:SF1">
    <property type="entry name" value="F-BOX_WD REPEAT-CONTAINING PROTEIN 2"/>
    <property type="match status" value="1"/>
</dbReference>
<protein>
    <recommendedName>
        <fullName evidence="4">F-box domain-containing protein</fullName>
    </recommendedName>
</protein>
<dbReference type="InterPro" id="IPR036322">
    <property type="entry name" value="WD40_repeat_dom_sf"/>
</dbReference>
<feature type="region of interest" description="Disordered" evidence="3">
    <location>
        <begin position="358"/>
        <end position="380"/>
    </location>
</feature>
<dbReference type="Proteomes" id="UP001206595">
    <property type="component" value="Unassembled WGS sequence"/>
</dbReference>
<keyword evidence="6" id="KW-1185">Reference proteome</keyword>
<keyword evidence="1" id="KW-0853">WD repeat</keyword>
<evidence type="ECO:0000313" key="5">
    <source>
        <dbReference type="EMBL" id="KAI8582451.1"/>
    </source>
</evidence>
<organism evidence="5 6">
    <name type="scientific">Umbelopsis ramanniana AG</name>
    <dbReference type="NCBI Taxonomy" id="1314678"/>
    <lineage>
        <taxon>Eukaryota</taxon>
        <taxon>Fungi</taxon>
        <taxon>Fungi incertae sedis</taxon>
        <taxon>Mucoromycota</taxon>
        <taxon>Mucoromycotina</taxon>
        <taxon>Umbelopsidomycetes</taxon>
        <taxon>Umbelopsidales</taxon>
        <taxon>Umbelopsidaceae</taxon>
        <taxon>Umbelopsis</taxon>
    </lineage>
</organism>
<keyword evidence="2" id="KW-0677">Repeat</keyword>
<dbReference type="AlphaFoldDB" id="A0AAD5HHA4"/>
<evidence type="ECO:0000313" key="6">
    <source>
        <dbReference type="Proteomes" id="UP001206595"/>
    </source>
</evidence>
<dbReference type="EMBL" id="MU620900">
    <property type="protein sequence ID" value="KAI8582451.1"/>
    <property type="molecule type" value="Genomic_DNA"/>
</dbReference>
<gene>
    <name evidence="5" type="ORF">K450DRAFT_227241</name>
</gene>
<sequence length="581" mass="65765">MQDKKHKRLTKLIHPLKRLSLLSTSQRSLIPDVVLKEVPEQAADDLISCLPHETAVSIFALLCFKDLIRVQLVCKSWRRIASDAALWRQLYVELSWRYPYLGLHRFVSDGGVTWHQRYCRATSMANWSAGNAQKIQSFNEHTGRILATKLKDRYLVTLGEDNLVILYEYNKERAHFYHKRTWDFGQSSQGATNVKCVDILPEINVLVVAQRGSKCVFYDISKNTSDPIQILKGGNHILFEPESIALDRDHFVLAGRKPSAIFIWEWRKGVRISNRAFDNQAHRVFLSGDHVITISVDGSLHVFHIPSNTMRAITTDLPACCLPCLAFDGSLSLVATPYAARKLHHFEWKPTLASKKFIQPMPSQSTPPPRVPEHGVPNRTSSSHLLSFSASMSSFFGHFKSSKDIGQKTRPKSAEHASLKSQQQRLRRQRRHSSYNDFGWECTARTTQYIKNLDGNALPPPTPDFSKKITLTKTIPTTQLGVTTRHVVGVAIAGNRAVVVNRSGDMAIVMLDSGHVSQLYPPPHHCYEWIENWQEDARENDEDQDGYNLSSMRLSADPKLGIAYGGRNGTVWFFSFNCTSD</sequence>
<dbReference type="RefSeq" id="XP_051447455.1">
    <property type="nucleotide sequence ID" value="XM_051586701.1"/>
</dbReference>
<dbReference type="InterPro" id="IPR001810">
    <property type="entry name" value="F-box_dom"/>
</dbReference>
<evidence type="ECO:0000256" key="3">
    <source>
        <dbReference type="SAM" id="MobiDB-lite"/>
    </source>
</evidence>
<dbReference type="SUPFAM" id="SSF50978">
    <property type="entry name" value="WD40 repeat-like"/>
    <property type="match status" value="1"/>
</dbReference>
<dbReference type="GeneID" id="75912049"/>
<dbReference type="Pfam" id="PF12937">
    <property type="entry name" value="F-box-like"/>
    <property type="match status" value="1"/>
</dbReference>